<dbReference type="OrthoDB" id="9765151at2"/>
<gene>
    <name evidence="2" type="primary">bshC</name>
    <name evidence="5" type="ORF">GS18_0204245</name>
</gene>
<dbReference type="RefSeq" id="WP_029285028.1">
    <property type="nucleotide sequence ID" value="NZ_CP176757.1"/>
</dbReference>
<protein>
    <recommendedName>
        <fullName evidence="2">Putative cysteine ligase BshC</fullName>
        <ecNumber evidence="2">6.-.-.-</ecNumber>
    </recommendedName>
</protein>
<name>A0A084H3I1_METID</name>
<evidence type="ECO:0000256" key="2">
    <source>
        <dbReference type="HAMAP-Rule" id="MF_01867"/>
    </source>
</evidence>
<dbReference type="InterPro" id="IPR055399">
    <property type="entry name" value="CC_BshC"/>
</dbReference>
<dbReference type="Proteomes" id="UP000028549">
    <property type="component" value="Unassembled WGS sequence"/>
</dbReference>
<dbReference type="PIRSF" id="PIRSF012535">
    <property type="entry name" value="UCP012535"/>
    <property type="match status" value="1"/>
</dbReference>
<comment type="caution">
    <text evidence="5">The sequence shown here is derived from an EMBL/GenBank/DDBJ whole genome shotgun (WGS) entry which is preliminary data.</text>
</comment>
<dbReference type="EC" id="6.-.-.-" evidence="2"/>
<keyword evidence="6" id="KW-1185">Reference proteome</keyword>
<sequence>MEITDLSLRHSNRLVEDLISGRLNTADYFDYSITDDTVYEQRVKDLKNRTFAREELSSYLLRYHQKHFQDKEPVIRNIERLKDPESLVVVGGQQAGLLTGPLYTIHKIISILVLAEQQEAKLSVPVIPVFWVAGEDHDFAEVNHLHVSQNGVIKKKAVKTAMNEKIPVFYKNIDHEECWNFICSIFETFGETDYTMELMNSLKQTLSVSATYTEFFEHLTYEMFSDYGLVLINSSDPELRKMEAGFFQHLILKNEELSESLSAQQAFMKEAGYKPIIEADHTSANLFYHDSKGDRLLLKRTGDSVFSAEGQSFTEAELKQFAEQYPERLSNNVVTRPLMQEYLLPTLAFIAGPGEISYWAELKRVFDTAGFHMPPVVPRLNITIVERSIESDMREVSLTIDDLFSKGADKVREEWLAKMEPSQLTPEISQAKTEIERIHKNLRESAVSKDASLEPFLEKNAFFIQSQLDLLQSYVDKKIQQKHRAELDKFTRIAKSLQPNGGFQERTWNIYYYLNKYGPHFVHEIVKLRYSFNFHHKVVKI</sequence>
<proteinExistence type="inferred from homology"/>
<dbReference type="AlphaFoldDB" id="A0A084H3I1"/>
<accession>A0A084H3I1</accession>
<dbReference type="Pfam" id="PF10079">
    <property type="entry name" value="Rossmann-like_BshC"/>
    <property type="match status" value="1"/>
</dbReference>
<dbReference type="InterPro" id="IPR011199">
    <property type="entry name" value="Bacillithiol_biosynth_BshC"/>
</dbReference>
<organism evidence="5 6">
    <name type="scientific">Metabacillus indicus</name>
    <name type="common">Bacillus indicus</name>
    <dbReference type="NCBI Taxonomy" id="246786"/>
    <lineage>
        <taxon>Bacteria</taxon>
        <taxon>Bacillati</taxon>
        <taxon>Bacillota</taxon>
        <taxon>Bacilli</taxon>
        <taxon>Bacillales</taxon>
        <taxon>Bacillaceae</taxon>
        <taxon>Metabacillus</taxon>
    </lineage>
</organism>
<dbReference type="NCBIfam" id="TIGR03998">
    <property type="entry name" value="thiol_BshC"/>
    <property type="match status" value="1"/>
</dbReference>
<feature type="domain" description="Bacillithiol biosynthesis BshC C-terminal coiled-coil" evidence="4">
    <location>
        <begin position="382"/>
        <end position="541"/>
    </location>
</feature>
<keyword evidence="1 2" id="KW-0436">Ligase</keyword>
<dbReference type="EMBL" id="JNVC02000001">
    <property type="protein sequence ID" value="KEZ54143.1"/>
    <property type="molecule type" value="Genomic_DNA"/>
</dbReference>
<dbReference type="InterPro" id="IPR055398">
    <property type="entry name" value="Rossmann-like_BshC"/>
</dbReference>
<evidence type="ECO:0000313" key="5">
    <source>
        <dbReference type="EMBL" id="KEZ54143.1"/>
    </source>
</evidence>
<comment type="similarity">
    <text evidence="2">Belongs to the BshC family.</text>
</comment>
<dbReference type="STRING" id="246786.GS18_0204245"/>
<evidence type="ECO:0000259" key="3">
    <source>
        <dbReference type="Pfam" id="PF10079"/>
    </source>
</evidence>
<dbReference type="HAMAP" id="MF_01867">
    <property type="entry name" value="BshC"/>
    <property type="match status" value="1"/>
</dbReference>
<reference evidence="5 6" key="1">
    <citation type="journal article" date="2005" name="Int. J. Syst. Evol. Microbiol.">
        <title>Bacillus cibi sp. nov., isolated from jeotgal, a traditional Korean fermented seafood.</title>
        <authorList>
            <person name="Yoon J.H."/>
            <person name="Lee C.H."/>
            <person name="Oh T.K."/>
        </authorList>
    </citation>
    <scope>NUCLEOTIDE SEQUENCE [LARGE SCALE GENOMIC DNA]</scope>
    <source>
        <strain evidence="5 6">DSM 16189</strain>
    </source>
</reference>
<dbReference type="GO" id="GO:0016874">
    <property type="term" value="F:ligase activity"/>
    <property type="evidence" value="ECO:0007669"/>
    <property type="project" value="UniProtKB-UniRule"/>
</dbReference>
<evidence type="ECO:0000313" key="6">
    <source>
        <dbReference type="Proteomes" id="UP000028549"/>
    </source>
</evidence>
<evidence type="ECO:0000259" key="4">
    <source>
        <dbReference type="Pfam" id="PF24850"/>
    </source>
</evidence>
<comment type="function">
    <text evidence="2">Involved in bacillithiol (BSH) biosynthesis. May catalyze the last step of the pathway, the addition of cysteine to glucosamine malate (GlcN-Mal) to generate BSH.</text>
</comment>
<feature type="domain" description="Bacillithiol biosynthesis BshC N-terminal Rossmann-like" evidence="3">
    <location>
        <begin position="1"/>
        <end position="380"/>
    </location>
</feature>
<evidence type="ECO:0000256" key="1">
    <source>
        <dbReference type="ARBA" id="ARBA00022598"/>
    </source>
</evidence>
<dbReference type="Pfam" id="PF24850">
    <property type="entry name" value="CC_BshC"/>
    <property type="match status" value="1"/>
</dbReference>